<dbReference type="EMBL" id="CP011412">
    <property type="protein sequence ID" value="AKH19952.1"/>
    <property type="molecule type" value="Genomic_DNA"/>
</dbReference>
<dbReference type="PANTHER" id="PTHR33525:SF3">
    <property type="entry name" value="RIBONUCLEASE Y"/>
    <property type="match status" value="1"/>
</dbReference>
<dbReference type="SUPFAM" id="SSF109604">
    <property type="entry name" value="HD-domain/PDEase-like"/>
    <property type="match status" value="1"/>
</dbReference>
<proteinExistence type="predicted"/>
<keyword evidence="3" id="KW-1185">Reference proteome</keyword>
<dbReference type="PROSITE" id="PS51833">
    <property type="entry name" value="HDOD"/>
    <property type="match status" value="1"/>
</dbReference>
<organism evidence="2 3">
    <name type="scientific">Sedimenticola thiotaurini</name>
    <dbReference type="NCBI Taxonomy" id="1543721"/>
    <lineage>
        <taxon>Bacteria</taxon>
        <taxon>Pseudomonadati</taxon>
        <taxon>Pseudomonadota</taxon>
        <taxon>Gammaproteobacteria</taxon>
        <taxon>Chromatiales</taxon>
        <taxon>Sedimenticolaceae</taxon>
        <taxon>Sedimenticola</taxon>
    </lineage>
</organism>
<evidence type="ECO:0000259" key="1">
    <source>
        <dbReference type="PROSITE" id="PS51833"/>
    </source>
</evidence>
<dbReference type="Gene3D" id="1.10.3210.10">
    <property type="entry name" value="Hypothetical protein af1432"/>
    <property type="match status" value="1"/>
</dbReference>
<dbReference type="InterPro" id="IPR003607">
    <property type="entry name" value="HD/PDEase_dom"/>
</dbReference>
<dbReference type="Pfam" id="PF08668">
    <property type="entry name" value="HDOD"/>
    <property type="match status" value="1"/>
</dbReference>
<accession>A0A0F7JWB6</accession>
<dbReference type="CDD" id="cd00077">
    <property type="entry name" value="HDc"/>
    <property type="match status" value="1"/>
</dbReference>
<evidence type="ECO:0000313" key="3">
    <source>
        <dbReference type="Proteomes" id="UP000034410"/>
    </source>
</evidence>
<name>A0A0F7JWB6_9GAMM</name>
<evidence type="ECO:0000313" key="2">
    <source>
        <dbReference type="EMBL" id="AKH19952.1"/>
    </source>
</evidence>
<feature type="domain" description="HDOD" evidence="1">
    <location>
        <begin position="29"/>
        <end position="216"/>
    </location>
</feature>
<dbReference type="InterPro" id="IPR013976">
    <property type="entry name" value="HDOD"/>
</dbReference>
<gene>
    <name evidence="2" type="ORF">AAY24_05865</name>
</gene>
<protein>
    <recommendedName>
        <fullName evidence="1">HDOD domain-containing protein</fullName>
    </recommendedName>
</protein>
<dbReference type="PANTHER" id="PTHR33525">
    <property type="match status" value="1"/>
</dbReference>
<dbReference type="InterPro" id="IPR052340">
    <property type="entry name" value="RNase_Y/CdgJ"/>
</dbReference>
<dbReference type="Proteomes" id="UP000034410">
    <property type="component" value="Chromosome"/>
</dbReference>
<dbReference type="AlphaFoldDB" id="A0A0F7JWB6"/>
<dbReference type="OrthoDB" id="598113at2"/>
<dbReference type="KEGG" id="seds:AAY24_05865"/>
<dbReference type="RefSeq" id="WP_046858887.1">
    <property type="nucleotide sequence ID" value="NZ_CP011412.1"/>
</dbReference>
<reference evidence="2 3" key="1">
    <citation type="journal article" date="2015" name="Genome Announc.">
        <title>Complete Genome Sequence of Sedimenticola thiotaurini Strain SIP-G1, a Polyphosphate- and Polyhydroxyalkanoate-Accumulating Sulfur-Oxidizing Gammaproteobacterium Isolated from Salt Marsh Sediments.</title>
        <authorList>
            <person name="Flood B.E."/>
            <person name="Jones D.S."/>
            <person name="Bailey J.V."/>
        </authorList>
    </citation>
    <scope>NUCLEOTIDE SEQUENCE [LARGE SCALE GENOMIC DNA]</scope>
    <source>
        <strain evidence="2 3">SIP-G1</strain>
    </source>
</reference>
<sequence length="286" mass="31474">MSDSDTPKFDVKAFANTLVADIESNRIRLPTLPAISLEALLVVNDAASSMADVARIISKDTSMAARLVRYANSPLYRGVSTVTSVKMAITRIGFDAVKNAILSLAMRDVFTTAFRPLQSRMEALWKHSVDVATKATLLASHFSHLNKDEAMLAGLIHDVGVIPVLIKATEYPFLLESEENLDKVVDKLHMPIGKFMLSRWNFDPALVDVAASHDKLDRVPKGDKVDYVDIIQVANILSHQGTEQRWAGLDISSNLACIRVGLDLIANLDKSVQVEEDESELSDMLN</sequence>